<dbReference type="SMART" id="SM00567">
    <property type="entry name" value="EZ_HEAT"/>
    <property type="match status" value="5"/>
</dbReference>
<dbReference type="SUPFAM" id="SSF48371">
    <property type="entry name" value="ARM repeat"/>
    <property type="match status" value="1"/>
</dbReference>
<dbReference type="Gene3D" id="1.25.10.10">
    <property type="entry name" value="Leucine-rich Repeat Variant"/>
    <property type="match status" value="2"/>
</dbReference>
<evidence type="ECO:0000313" key="4">
    <source>
        <dbReference type="Proteomes" id="UP001204798"/>
    </source>
</evidence>
<dbReference type="InterPro" id="IPR016024">
    <property type="entry name" value="ARM-type_fold"/>
</dbReference>
<evidence type="ECO:0000313" key="3">
    <source>
        <dbReference type="EMBL" id="MCS3919049.1"/>
    </source>
</evidence>
<organism evidence="3 4">
    <name type="scientific">Candidatus Fervidibacter sacchari</name>
    <dbReference type="NCBI Taxonomy" id="1448929"/>
    <lineage>
        <taxon>Bacteria</taxon>
        <taxon>Candidatus Fervidibacterota</taxon>
        <taxon>Candidatus Fervidibacter</taxon>
    </lineage>
</organism>
<reference evidence="3 4" key="1">
    <citation type="submission" date="2022-08" db="EMBL/GenBank/DDBJ databases">
        <title>Bacterial and archaeal communities from various locations to study Microbial Dark Matter (Phase II).</title>
        <authorList>
            <person name="Stepanauskas R."/>
        </authorList>
    </citation>
    <scope>NUCLEOTIDE SEQUENCE [LARGE SCALE GENOMIC DNA]</scope>
    <source>
        <strain evidence="3 4">PD1</strain>
    </source>
</reference>
<feature type="transmembrane region" description="Helical" evidence="2">
    <location>
        <begin position="274"/>
        <end position="291"/>
    </location>
</feature>
<dbReference type="InterPro" id="IPR004155">
    <property type="entry name" value="PBS_lyase_HEAT"/>
</dbReference>
<dbReference type="Pfam" id="PF13646">
    <property type="entry name" value="HEAT_2"/>
    <property type="match status" value="2"/>
</dbReference>
<evidence type="ECO:0000256" key="2">
    <source>
        <dbReference type="SAM" id="Phobius"/>
    </source>
</evidence>
<name>A0ABT2EM72_9BACT</name>
<keyword evidence="2" id="KW-0472">Membrane</keyword>
<keyword evidence="2" id="KW-1133">Transmembrane helix</keyword>
<accession>A0ABT2EM72</accession>
<keyword evidence="2" id="KW-0812">Transmembrane</keyword>
<dbReference type="Proteomes" id="UP001204798">
    <property type="component" value="Unassembled WGS sequence"/>
</dbReference>
<evidence type="ECO:0000256" key="1">
    <source>
        <dbReference type="SAM" id="MobiDB-lite"/>
    </source>
</evidence>
<dbReference type="PANTHER" id="PTHR12697">
    <property type="entry name" value="PBS LYASE HEAT-LIKE PROTEIN"/>
    <property type="match status" value="1"/>
</dbReference>
<gene>
    <name evidence="3" type="ORF">M2350_001449</name>
</gene>
<dbReference type="InterPro" id="IPR011989">
    <property type="entry name" value="ARM-like"/>
</dbReference>
<feature type="transmembrane region" description="Helical" evidence="2">
    <location>
        <begin position="249"/>
        <end position="268"/>
    </location>
</feature>
<comment type="caution">
    <text evidence="3">The sequence shown here is derived from an EMBL/GenBank/DDBJ whole genome shotgun (WGS) entry which is preliminary data.</text>
</comment>
<protein>
    <submittedName>
        <fullName evidence="3">HEAT repeat protein</fullName>
    </submittedName>
</protein>
<keyword evidence="4" id="KW-1185">Reference proteome</keyword>
<dbReference type="RefSeq" id="WP_259095136.1">
    <property type="nucleotide sequence ID" value="NZ_CP130454.1"/>
</dbReference>
<proteinExistence type="predicted"/>
<dbReference type="PANTHER" id="PTHR12697:SF38">
    <property type="entry name" value="PBS LYASE HEAT DOMAIN PROTEIN REPEAT-CONTAINING PROTEIN"/>
    <property type="match status" value="1"/>
</dbReference>
<dbReference type="EMBL" id="JANUCP010000002">
    <property type="protein sequence ID" value="MCS3919049.1"/>
    <property type="molecule type" value="Genomic_DNA"/>
</dbReference>
<feature type="region of interest" description="Disordered" evidence="1">
    <location>
        <begin position="299"/>
        <end position="318"/>
    </location>
</feature>
<sequence>MDIIARLIEQLASEDEVVRVQAGEFLIQMGSAAVRPLIETLQNPNYPARPLVASTLGQIGDRRAVEPLIQALRDHDKLVRYHAALALGKLKDKRAVKPLIYALFDEMPPIGPDPLTGDPMTVRAAAAQALGELKAAEAVPALKVLLRDENRGVRRSVIQALGQIGTKEAVVALAEAIQDEQDEALQELMVRFIARHPFSQALETLKQIAQSHPQERIRQIAKNFLDEFETSPAPSTPLSDEQKARKSPFRFLSGTIAALLIAGLFHLGWKYNRYATMVAAGVISAITFGIWRHRHRSKQNQTLDMPLQPSTPSRSETA</sequence>